<dbReference type="InterPro" id="IPR027417">
    <property type="entry name" value="P-loop_NTPase"/>
</dbReference>
<evidence type="ECO:0000256" key="9">
    <source>
        <dbReference type="ARBA" id="ARBA00023235"/>
    </source>
</evidence>
<reference evidence="14" key="1">
    <citation type="journal article" date="2021" name="Proc. Natl. Acad. Sci. U.S.A.">
        <title>A Catalog of Tens of Thousands of Viruses from Human Metagenomes Reveals Hidden Associations with Chronic Diseases.</title>
        <authorList>
            <person name="Tisza M.J."/>
            <person name="Buck C.B."/>
        </authorList>
    </citation>
    <scope>NUCLEOTIDE SEQUENCE</scope>
    <source>
        <strain evidence="14">Ct6eX13</strain>
    </source>
</reference>
<dbReference type="InterPro" id="IPR007694">
    <property type="entry name" value="DNA_helicase_DnaB-like_C"/>
</dbReference>
<dbReference type="SUPFAM" id="SSF48024">
    <property type="entry name" value="N-terminal domain of DnaB helicase"/>
    <property type="match status" value="1"/>
</dbReference>
<evidence type="ECO:0000256" key="12">
    <source>
        <dbReference type="SAM" id="MobiDB-lite"/>
    </source>
</evidence>
<feature type="compositionally biased region" description="Acidic residues" evidence="12">
    <location>
        <begin position="458"/>
        <end position="467"/>
    </location>
</feature>
<evidence type="ECO:0000256" key="7">
    <source>
        <dbReference type="ARBA" id="ARBA00022840"/>
    </source>
</evidence>
<evidence type="ECO:0000256" key="11">
    <source>
        <dbReference type="ARBA" id="ARBA00048954"/>
    </source>
</evidence>
<keyword evidence="8" id="KW-0238">DNA-binding</keyword>
<evidence type="ECO:0000313" key="14">
    <source>
        <dbReference type="EMBL" id="DAF58316.1"/>
    </source>
</evidence>
<evidence type="ECO:0000256" key="4">
    <source>
        <dbReference type="ARBA" id="ARBA00022741"/>
    </source>
</evidence>
<dbReference type="PANTHER" id="PTHR30153">
    <property type="entry name" value="REPLICATIVE DNA HELICASE DNAB"/>
    <property type="match status" value="1"/>
</dbReference>
<dbReference type="GO" id="GO:0006269">
    <property type="term" value="P:DNA replication, synthesis of primer"/>
    <property type="evidence" value="ECO:0007669"/>
    <property type="project" value="UniProtKB-KW"/>
</dbReference>
<evidence type="ECO:0000256" key="10">
    <source>
        <dbReference type="ARBA" id="ARBA00044969"/>
    </source>
</evidence>
<keyword evidence="7" id="KW-0067">ATP-binding</keyword>
<keyword evidence="5" id="KW-0378">Hydrolase</keyword>
<dbReference type="PANTHER" id="PTHR30153:SF2">
    <property type="entry name" value="REPLICATIVE DNA HELICASE"/>
    <property type="match status" value="1"/>
</dbReference>
<keyword evidence="6 14" id="KW-0347">Helicase</keyword>
<dbReference type="Gene3D" id="3.40.50.300">
    <property type="entry name" value="P-loop containing nucleotide triphosphate hydrolases"/>
    <property type="match status" value="1"/>
</dbReference>
<accession>A0A8S5T4P4</accession>
<dbReference type="Pfam" id="PF03796">
    <property type="entry name" value="DnaB_C"/>
    <property type="match status" value="1"/>
</dbReference>
<feature type="domain" description="SF4 helicase" evidence="13">
    <location>
        <begin position="155"/>
        <end position="423"/>
    </location>
</feature>
<dbReference type="InterPro" id="IPR016136">
    <property type="entry name" value="DNA_helicase_N/primase_C"/>
</dbReference>
<dbReference type="GO" id="GO:0005524">
    <property type="term" value="F:ATP binding"/>
    <property type="evidence" value="ECO:0007669"/>
    <property type="project" value="UniProtKB-KW"/>
</dbReference>
<feature type="region of interest" description="Disordered" evidence="12">
    <location>
        <begin position="442"/>
        <end position="467"/>
    </location>
</feature>
<evidence type="ECO:0000256" key="3">
    <source>
        <dbReference type="ARBA" id="ARBA00022705"/>
    </source>
</evidence>
<organism evidence="14">
    <name type="scientific">Myoviridae sp. ct6eX13</name>
    <dbReference type="NCBI Taxonomy" id="2827660"/>
    <lineage>
        <taxon>Viruses</taxon>
        <taxon>Duplodnaviria</taxon>
        <taxon>Heunggongvirae</taxon>
        <taxon>Uroviricota</taxon>
        <taxon>Caudoviricetes</taxon>
    </lineage>
</organism>
<dbReference type="PROSITE" id="PS51199">
    <property type="entry name" value="SF4_HELICASE"/>
    <property type="match status" value="1"/>
</dbReference>
<dbReference type="Gene3D" id="1.10.860.10">
    <property type="entry name" value="DNAb Helicase, Chain A"/>
    <property type="match status" value="1"/>
</dbReference>
<keyword evidence="9" id="KW-0413">Isomerase</keyword>
<dbReference type="EC" id="5.6.2.3" evidence="10"/>
<evidence type="ECO:0000256" key="5">
    <source>
        <dbReference type="ARBA" id="ARBA00022801"/>
    </source>
</evidence>
<evidence type="ECO:0000256" key="6">
    <source>
        <dbReference type="ARBA" id="ARBA00022806"/>
    </source>
</evidence>
<keyword evidence="3" id="KW-0235">DNA replication</keyword>
<evidence type="ECO:0000259" key="13">
    <source>
        <dbReference type="PROSITE" id="PS51199"/>
    </source>
</evidence>
<comment type="similarity">
    <text evidence="1">Belongs to the helicase family. DnaB subfamily.</text>
</comment>
<dbReference type="GO" id="GO:0003677">
    <property type="term" value="F:DNA binding"/>
    <property type="evidence" value="ECO:0007669"/>
    <property type="project" value="UniProtKB-KW"/>
</dbReference>
<name>A0A8S5T4P4_9CAUD</name>
<dbReference type="SMART" id="SM00382">
    <property type="entry name" value="AAA"/>
    <property type="match status" value="1"/>
</dbReference>
<proteinExistence type="inferred from homology"/>
<dbReference type="InterPro" id="IPR003593">
    <property type="entry name" value="AAA+_ATPase"/>
</dbReference>
<dbReference type="GO" id="GO:0043139">
    <property type="term" value="F:5'-3' DNA helicase activity"/>
    <property type="evidence" value="ECO:0007669"/>
    <property type="project" value="UniProtKB-EC"/>
</dbReference>
<evidence type="ECO:0000256" key="1">
    <source>
        <dbReference type="ARBA" id="ARBA00008428"/>
    </source>
</evidence>
<dbReference type="InterPro" id="IPR036185">
    <property type="entry name" value="DNA_heli_DnaB-like_N_sf"/>
</dbReference>
<keyword evidence="4" id="KW-0547">Nucleotide-binding</keyword>
<dbReference type="EMBL" id="BK032750">
    <property type="protein sequence ID" value="DAF58316.1"/>
    <property type="molecule type" value="Genomic_DNA"/>
</dbReference>
<dbReference type="InterPro" id="IPR007693">
    <property type="entry name" value="DNA_helicase_DnaB-like_N"/>
</dbReference>
<sequence>MPAQRWLEAENAVIGALLLDERLASPILAAVDAADICDAANRRIYQAARALLLEDKPVDPVTIRSKIGPECEQRLLQLMEVVPTTANWREYATIMHEQAVMARIRDTAHDLMAEPTLEGCRSKVAALGEMLSASRGVEAWTMTDAYRHFMEAQDAAEKRVYVSYGIRELDAVTFTEQGDVVIVGGEPSSGKTLLALQMAYHMAKTYNVGFFSLETNPAKLTDRLVSAAIDVDFTAIKRQQLKEGDWQRVAEGGRDFTGRRLTLIRGSGMTASRIQAVSRSYDFDIIFVDYVQLIAPETDPRLGQAQAMAAVSRSMHMFAQNSGTLVVELAQLSRPEKQGKWREPTMHDLKETGQLEQDADVIMMLYKPEVGGKCYGCEVGDQDQADGMRLLKLVKQKEGRLLLPIPMHFDGAKQRMSVMAGPDGRALMRKFSDLAKARKAQRAAKRGDPVPGQVKLEEVEDDGTMPF</sequence>
<evidence type="ECO:0000256" key="8">
    <source>
        <dbReference type="ARBA" id="ARBA00023125"/>
    </source>
</evidence>
<comment type="catalytic activity">
    <reaction evidence="11">
        <text>ATP + H2O = ADP + phosphate + H(+)</text>
        <dbReference type="Rhea" id="RHEA:13065"/>
        <dbReference type="ChEBI" id="CHEBI:15377"/>
        <dbReference type="ChEBI" id="CHEBI:15378"/>
        <dbReference type="ChEBI" id="CHEBI:30616"/>
        <dbReference type="ChEBI" id="CHEBI:43474"/>
        <dbReference type="ChEBI" id="CHEBI:456216"/>
        <dbReference type="EC" id="5.6.2.3"/>
    </reaction>
</comment>
<dbReference type="Pfam" id="PF00772">
    <property type="entry name" value="DnaB"/>
    <property type="match status" value="1"/>
</dbReference>
<dbReference type="GO" id="GO:0016787">
    <property type="term" value="F:hydrolase activity"/>
    <property type="evidence" value="ECO:0007669"/>
    <property type="project" value="UniProtKB-KW"/>
</dbReference>
<dbReference type="SUPFAM" id="SSF52540">
    <property type="entry name" value="P-loop containing nucleoside triphosphate hydrolases"/>
    <property type="match status" value="1"/>
</dbReference>
<keyword evidence="2" id="KW-0639">Primosome</keyword>
<evidence type="ECO:0000256" key="2">
    <source>
        <dbReference type="ARBA" id="ARBA00022515"/>
    </source>
</evidence>
<protein>
    <recommendedName>
        <fullName evidence="10">DNA 5'-3' helicase</fullName>
        <ecNumber evidence="10">5.6.2.3</ecNumber>
    </recommendedName>
</protein>